<organism evidence="1 2">
    <name type="scientific">Ancylostoma ceylanicum</name>
    <dbReference type="NCBI Taxonomy" id="53326"/>
    <lineage>
        <taxon>Eukaryota</taxon>
        <taxon>Metazoa</taxon>
        <taxon>Ecdysozoa</taxon>
        <taxon>Nematoda</taxon>
        <taxon>Chromadorea</taxon>
        <taxon>Rhabditida</taxon>
        <taxon>Rhabditina</taxon>
        <taxon>Rhabditomorpha</taxon>
        <taxon>Strongyloidea</taxon>
        <taxon>Ancylostomatidae</taxon>
        <taxon>Ancylostomatinae</taxon>
        <taxon>Ancylostoma</taxon>
    </lineage>
</organism>
<dbReference type="Proteomes" id="UP000024635">
    <property type="component" value="Unassembled WGS sequence"/>
</dbReference>
<protein>
    <submittedName>
        <fullName evidence="1">Uncharacterized protein</fullName>
    </submittedName>
</protein>
<keyword evidence="2" id="KW-1185">Reference proteome</keyword>
<dbReference type="EMBL" id="JARK01001353">
    <property type="protein sequence ID" value="EYC22262.1"/>
    <property type="molecule type" value="Genomic_DNA"/>
</dbReference>
<reference evidence="2" key="1">
    <citation type="journal article" date="2015" name="Nat. Genet.">
        <title>The genome and transcriptome of the zoonotic hookworm Ancylostoma ceylanicum identify infection-specific gene families.</title>
        <authorList>
            <person name="Schwarz E.M."/>
            <person name="Hu Y."/>
            <person name="Antoshechkin I."/>
            <person name="Miller M.M."/>
            <person name="Sternberg P.W."/>
            <person name="Aroian R.V."/>
        </authorList>
    </citation>
    <scope>NUCLEOTIDE SEQUENCE</scope>
    <source>
        <strain evidence="2">HY135</strain>
    </source>
</reference>
<dbReference type="AlphaFoldDB" id="A0A016V5H5"/>
<proteinExistence type="predicted"/>
<sequence>MLQVSVQGVWLPSLRPPFWSFSRYFEIKAYFADGVCVGAQNVAVPSKGKKGALHGSVICLVIANDGLVRKCVTIWGKSLTGLAVGRGKSGKIGAHQSWEA</sequence>
<gene>
    <name evidence="1" type="primary">Acey_s0017.g3249</name>
    <name evidence="1" type="ORF">Y032_0017g3249</name>
</gene>
<name>A0A016V5H5_9BILA</name>
<evidence type="ECO:0000313" key="1">
    <source>
        <dbReference type="EMBL" id="EYC22262.1"/>
    </source>
</evidence>
<comment type="caution">
    <text evidence="1">The sequence shown here is derived from an EMBL/GenBank/DDBJ whole genome shotgun (WGS) entry which is preliminary data.</text>
</comment>
<evidence type="ECO:0000313" key="2">
    <source>
        <dbReference type="Proteomes" id="UP000024635"/>
    </source>
</evidence>
<accession>A0A016V5H5</accession>